<feature type="transmembrane region" description="Helical" evidence="9">
    <location>
        <begin position="323"/>
        <end position="346"/>
    </location>
</feature>
<proteinExistence type="inferred from homology"/>
<evidence type="ECO:0000256" key="6">
    <source>
        <dbReference type="ARBA" id="ARBA00023034"/>
    </source>
</evidence>
<evidence type="ECO:0000313" key="11">
    <source>
        <dbReference type="WBParaSite" id="maker-uti_cns_0007738-snap-gene-0.2-mRNA-1"/>
    </source>
</evidence>
<dbReference type="Pfam" id="PF01146">
    <property type="entry name" value="Caveolin"/>
    <property type="match status" value="2"/>
</dbReference>
<keyword evidence="6" id="KW-0333">Golgi apparatus</keyword>
<evidence type="ECO:0000256" key="9">
    <source>
        <dbReference type="SAM" id="Phobius"/>
    </source>
</evidence>
<dbReference type="PANTHER" id="PTHR10844:SF19">
    <property type="entry name" value="CAVEOLIN-2"/>
    <property type="match status" value="1"/>
</dbReference>
<evidence type="ECO:0000313" key="10">
    <source>
        <dbReference type="Proteomes" id="UP000095280"/>
    </source>
</evidence>
<accession>A0A1I8HS80</accession>
<dbReference type="GO" id="GO:0070836">
    <property type="term" value="P:caveola assembly"/>
    <property type="evidence" value="ECO:0007669"/>
    <property type="project" value="InterPro"/>
</dbReference>
<keyword evidence="7 9" id="KW-0472">Membrane</keyword>
<feature type="transmembrane region" description="Helical" evidence="9">
    <location>
        <begin position="367"/>
        <end position="388"/>
    </location>
</feature>
<evidence type="ECO:0000256" key="3">
    <source>
        <dbReference type="ARBA" id="ARBA00004543"/>
    </source>
</evidence>
<name>A0A1I8HS80_9PLAT</name>
<organism evidence="10 11">
    <name type="scientific">Macrostomum lignano</name>
    <dbReference type="NCBI Taxonomy" id="282301"/>
    <lineage>
        <taxon>Eukaryota</taxon>
        <taxon>Metazoa</taxon>
        <taxon>Spiralia</taxon>
        <taxon>Lophotrochozoa</taxon>
        <taxon>Platyhelminthes</taxon>
        <taxon>Rhabditophora</taxon>
        <taxon>Macrostomorpha</taxon>
        <taxon>Macrostomida</taxon>
        <taxon>Macrostomidae</taxon>
        <taxon>Macrostomum</taxon>
    </lineage>
</organism>
<dbReference type="WBParaSite" id="maker-uti_cns_0007738-snap-gene-0.2-mRNA-1">
    <property type="protein sequence ID" value="maker-uti_cns_0007738-snap-gene-0.2-mRNA-1"/>
    <property type="gene ID" value="maker-uti_cns_0007738-snap-gene-0.2"/>
</dbReference>
<dbReference type="GO" id="GO:0000139">
    <property type="term" value="C:Golgi membrane"/>
    <property type="evidence" value="ECO:0007669"/>
    <property type="project" value="UniProtKB-SubCell"/>
</dbReference>
<reference evidence="11" key="1">
    <citation type="submission" date="2016-11" db="UniProtKB">
        <authorList>
            <consortium name="WormBaseParasite"/>
        </authorList>
    </citation>
    <scope>IDENTIFICATION</scope>
</reference>
<dbReference type="Proteomes" id="UP000095280">
    <property type="component" value="Unplaced"/>
</dbReference>
<keyword evidence="5" id="KW-1003">Cell membrane</keyword>
<dbReference type="InterPro" id="IPR001612">
    <property type="entry name" value="Caveolin"/>
</dbReference>
<feature type="compositionally biased region" description="Basic and acidic residues" evidence="8">
    <location>
        <begin position="8"/>
        <end position="23"/>
    </location>
</feature>
<dbReference type="PANTHER" id="PTHR10844">
    <property type="entry name" value="CAVEOLIN"/>
    <property type="match status" value="1"/>
</dbReference>
<dbReference type="AlphaFoldDB" id="A0A1I8HS80"/>
<comment type="subcellular location">
    <subcellularLocation>
        <location evidence="1">Cell membrane</location>
        <topology evidence="1">Peripheral membrane protein</topology>
    </subcellularLocation>
    <subcellularLocation>
        <location evidence="2">Golgi apparatus membrane</location>
        <topology evidence="2">Peripheral membrane protein</topology>
    </subcellularLocation>
    <subcellularLocation>
        <location evidence="3">Membrane</location>
        <location evidence="3">Caveola</location>
        <topology evidence="3">Peripheral membrane protein</topology>
    </subcellularLocation>
</comment>
<sequence length="398" mass="44642">SACFPRHRPGDHSNRPREGEGKGIKIFSRERRRRLICEPSQQQPPAREAAMAEIDLVNRDPNGINGSIQVKFEDVLAEPDGAHSMDCVWSNSYKCYTCGLSLSYKIATLLCGIFIALHWGCTFGCLAFNQIWYVTPNCKLFEIQMSCFKRFFTTMMECCLGPCCATCGMFFSNVTVTNNSASLLPFVRKGRRLKQWRCSVLHKAIFYSQALRRNSGSAHLSSARVEAGSGLAAMEPRRQLAQFALERGIRFRVRGSILAQEDTQKAMAAELDMVNRDPNGINQGLQVKFEDVLAEPDGAHSMDCVWSNSYKCYTCGLSLSYKIATLFCGIFIALHWGCTFGCVAFNEIWYMTPNCKLFELQMRCIKRFVTVMLECCFGPCCAACGMFFSNITVTNKSG</sequence>
<evidence type="ECO:0000256" key="4">
    <source>
        <dbReference type="ARBA" id="ARBA00010988"/>
    </source>
</evidence>
<keyword evidence="9" id="KW-0812">Transmembrane</keyword>
<dbReference type="GO" id="GO:0060090">
    <property type="term" value="F:molecular adaptor activity"/>
    <property type="evidence" value="ECO:0007669"/>
    <property type="project" value="TreeGrafter"/>
</dbReference>
<evidence type="ECO:0000256" key="8">
    <source>
        <dbReference type="SAM" id="MobiDB-lite"/>
    </source>
</evidence>
<feature type="region of interest" description="Disordered" evidence="8">
    <location>
        <begin position="1"/>
        <end position="23"/>
    </location>
</feature>
<evidence type="ECO:0000256" key="1">
    <source>
        <dbReference type="ARBA" id="ARBA00004202"/>
    </source>
</evidence>
<evidence type="ECO:0000256" key="2">
    <source>
        <dbReference type="ARBA" id="ARBA00004395"/>
    </source>
</evidence>
<comment type="similarity">
    <text evidence="4">Belongs to the caveolin family.</text>
</comment>
<keyword evidence="10" id="KW-1185">Reference proteome</keyword>
<evidence type="ECO:0000256" key="5">
    <source>
        <dbReference type="ARBA" id="ARBA00022475"/>
    </source>
</evidence>
<evidence type="ECO:0000256" key="7">
    <source>
        <dbReference type="ARBA" id="ARBA00023136"/>
    </source>
</evidence>
<protein>
    <submittedName>
        <fullName evidence="11">Caveolin</fullName>
    </submittedName>
</protein>
<dbReference type="GO" id="GO:0005901">
    <property type="term" value="C:caveola"/>
    <property type="evidence" value="ECO:0007669"/>
    <property type="project" value="UniProtKB-SubCell"/>
</dbReference>
<keyword evidence="9" id="KW-1133">Transmembrane helix</keyword>